<dbReference type="Pfam" id="PF01300">
    <property type="entry name" value="Sua5_yciO_yrdC"/>
    <property type="match status" value="1"/>
</dbReference>
<dbReference type="AlphaFoldDB" id="E0U8T2"/>
<keyword evidence="5" id="KW-0808">Transferase</keyword>
<keyword evidence="4" id="KW-0963">Cytoplasm</keyword>
<protein>
    <recommendedName>
        <fullName evidence="10">L-threonylcarbamoyladenylate synthase</fullName>
        <ecNumber evidence="3">2.7.7.87</ecNumber>
    </recommendedName>
    <alternativeName>
        <fullName evidence="10">L-threonylcarbamoyladenylate synthase</fullName>
    </alternativeName>
</protein>
<evidence type="ECO:0000256" key="8">
    <source>
        <dbReference type="ARBA" id="ARBA00022741"/>
    </source>
</evidence>
<dbReference type="GO" id="GO:0003725">
    <property type="term" value="F:double-stranded RNA binding"/>
    <property type="evidence" value="ECO:0007669"/>
    <property type="project" value="InterPro"/>
</dbReference>
<comment type="catalytic activity">
    <reaction evidence="11">
        <text>L-threonine + hydrogencarbonate + ATP = L-threonylcarbamoyladenylate + diphosphate + H2O</text>
        <dbReference type="Rhea" id="RHEA:36407"/>
        <dbReference type="ChEBI" id="CHEBI:15377"/>
        <dbReference type="ChEBI" id="CHEBI:17544"/>
        <dbReference type="ChEBI" id="CHEBI:30616"/>
        <dbReference type="ChEBI" id="CHEBI:33019"/>
        <dbReference type="ChEBI" id="CHEBI:57926"/>
        <dbReference type="ChEBI" id="CHEBI:73682"/>
        <dbReference type="EC" id="2.7.7.87"/>
    </reaction>
</comment>
<evidence type="ECO:0000256" key="10">
    <source>
        <dbReference type="ARBA" id="ARBA00029774"/>
    </source>
</evidence>
<evidence type="ECO:0000256" key="1">
    <source>
        <dbReference type="ARBA" id="ARBA00004496"/>
    </source>
</evidence>
<dbReference type="EC" id="2.7.7.87" evidence="3"/>
<organism evidence="13 14">
    <name type="scientific">Gloeothece verrucosa (strain PCC 7822)</name>
    <name type="common">Cyanothece sp. (strain PCC 7822)</name>
    <dbReference type="NCBI Taxonomy" id="497965"/>
    <lineage>
        <taxon>Bacteria</taxon>
        <taxon>Bacillati</taxon>
        <taxon>Cyanobacteriota</taxon>
        <taxon>Cyanophyceae</taxon>
        <taxon>Oscillatoriophycideae</taxon>
        <taxon>Chroococcales</taxon>
        <taxon>Aphanothecaceae</taxon>
        <taxon>Gloeothece</taxon>
        <taxon>Gloeothece verrucosa</taxon>
    </lineage>
</organism>
<evidence type="ECO:0000256" key="2">
    <source>
        <dbReference type="ARBA" id="ARBA00007663"/>
    </source>
</evidence>
<dbReference type="GO" id="GO:0000049">
    <property type="term" value="F:tRNA binding"/>
    <property type="evidence" value="ECO:0007669"/>
    <property type="project" value="TreeGrafter"/>
</dbReference>
<dbReference type="PANTHER" id="PTHR17490">
    <property type="entry name" value="SUA5"/>
    <property type="match status" value="1"/>
</dbReference>
<accession>E0U8T2</accession>
<dbReference type="InterPro" id="IPR017945">
    <property type="entry name" value="DHBP_synth_RibB-like_a/b_dom"/>
</dbReference>
<dbReference type="RefSeq" id="WP_013323039.1">
    <property type="nucleotide sequence ID" value="NC_014501.1"/>
</dbReference>
<dbReference type="PROSITE" id="PS51163">
    <property type="entry name" value="YRDC"/>
    <property type="match status" value="1"/>
</dbReference>
<keyword evidence="7" id="KW-0548">Nucleotidyltransferase</keyword>
<name>E0U8T2_GLOV7</name>
<dbReference type="GO" id="GO:0005524">
    <property type="term" value="F:ATP binding"/>
    <property type="evidence" value="ECO:0007669"/>
    <property type="project" value="UniProtKB-KW"/>
</dbReference>
<dbReference type="InterPro" id="IPR050156">
    <property type="entry name" value="TC-AMP_synthase_SUA5"/>
</dbReference>
<dbReference type="HOGENOM" id="CLU_031397_3_2_3"/>
<feature type="domain" description="YrdC-like" evidence="12">
    <location>
        <begin position="11"/>
        <end position="193"/>
    </location>
</feature>
<gene>
    <name evidence="13" type="ordered locus">Cyan7822_2989</name>
</gene>
<keyword evidence="14" id="KW-1185">Reference proteome</keyword>
<dbReference type="InterPro" id="IPR006070">
    <property type="entry name" value="Sua5-like_dom"/>
</dbReference>
<keyword evidence="9" id="KW-0067">ATP-binding</keyword>
<dbReference type="STRING" id="497965.Cyan7822_2989"/>
<dbReference type="GO" id="GO:0008033">
    <property type="term" value="P:tRNA processing"/>
    <property type="evidence" value="ECO:0007669"/>
    <property type="project" value="UniProtKB-KW"/>
</dbReference>
<dbReference type="SUPFAM" id="SSF55821">
    <property type="entry name" value="YrdC/RibB"/>
    <property type="match status" value="1"/>
</dbReference>
<evidence type="ECO:0000256" key="6">
    <source>
        <dbReference type="ARBA" id="ARBA00022694"/>
    </source>
</evidence>
<sequence length="213" mass="23804">MMATQTAQRSPKLVNNIQNILESGELVIVPTEVSYIIVAHAFKPRAIRKIAQLKRWNAPQPLVLLTRREKVEEFGVVSAASQKLINHFPYPITLIIPKKNTIPDTITAQHSALFISCPDEFIYNLVAQIPFPMVCTTAGFSDEYKARKYRTAIELFDGQVPLIVDGGDCKYDSKGTLIDCTLPTPTILNFGTVSVDDLRSILPEIELPSHLRK</sequence>
<keyword evidence="6" id="KW-0819">tRNA processing</keyword>
<evidence type="ECO:0000259" key="12">
    <source>
        <dbReference type="PROSITE" id="PS51163"/>
    </source>
</evidence>
<proteinExistence type="inferred from homology"/>
<dbReference type="GO" id="GO:0061710">
    <property type="term" value="F:L-threonylcarbamoyladenylate synthase"/>
    <property type="evidence" value="ECO:0007669"/>
    <property type="project" value="UniProtKB-EC"/>
</dbReference>
<dbReference type="GO" id="GO:0006450">
    <property type="term" value="P:regulation of translational fidelity"/>
    <property type="evidence" value="ECO:0007669"/>
    <property type="project" value="TreeGrafter"/>
</dbReference>
<evidence type="ECO:0000256" key="9">
    <source>
        <dbReference type="ARBA" id="ARBA00022840"/>
    </source>
</evidence>
<reference evidence="14" key="1">
    <citation type="journal article" date="2011" name="MBio">
        <title>Novel metabolic attributes of the genus Cyanothece, comprising a group of unicellular nitrogen-fixing Cyanobacteria.</title>
        <authorList>
            <person name="Bandyopadhyay A."/>
            <person name="Elvitigala T."/>
            <person name="Welsh E."/>
            <person name="Stockel J."/>
            <person name="Liberton M."/>
            <person name="Min H."/>
            <person name="Sherman L.A."/>
            <person name="Pakrasi H.B."/>
        </authorList>
    </citation>
    <scope>NUCLEOTIDE SEQUENCE [LARGE SCALE GENOMIC DNA]</scope>
    <source>
        <strain evidence="14">PCC 7822</strain>
    </source>
</reference>
<evidence type="ECO:0000256" key="4">
    <source>
        <dbReference type="ARBA" id="ARBA00022490"/>
    </source>
</evidence>
<evidence type="ECO:0000313" key="14">
    <source>
        <dbReference type="Proteomes" id="UP000008206"/>
    </source>
</evidence>
<keyword evidence="8" id="KW-0547">Nucleotide-binding</keyword>
<dbReference type="KEGG" id="cyj:Cyan7822_2989"/>
<evidence type="ECO:0000313" key="13">
    <source>
        <dbReference type="EMBL" id="ADN14946.1"/>
    </source>
</evidence>
<dbReference type="PANTHER" id="PTHR17490:SF16">
    <property type="entry name" value="THREONYLCARBAMOYL-AMP SYNTHASE"/>
    <property type="match status" value="1"/>
</dbReference>
<evidence type="ECO:0000256" key="3">
    <source>
        <dbReference type="ARBA" id="ARBA00012584"/>
    </source>
</evidence>
<dbReference type="Gene3D" id="3.90.870.10">
    <property type="entry name" value="DHBP synthase"/>
    <property type="match status" value="1"/>
</dbReference>
<comment type="subcellular location">
    <subcellularLocation>
        <location evidence="1">Cytoplasm</location>
    </subcellularLocation>
</comment>
<comment type="similarity">
    <text evidence="2">Belongs to the SUA5 family.</text>
</comment>
<evidence type="ECO:0000256" key="5">
    <source>
        <dbReference type="ARBA" id="ARBA00022679"/>
    </source>
</evidence>
<dbReference type="EMBL" id="CP002198">
    <property type="protein sequence ID" value="ADN14946.1"/>
    <property type="molecule type" value="Genomic_DNA"/>
</dbReference>
<evidence type="ECO:0000256" key="11">
    <source>
        <dbReference type="ARBA" id="ARBA00048366"/>
    </source>
</evidence>
<dbReference type="GO" id="GO:0005737">
    <property type="term" value="C:cytoplasm"/>
    <property type="evidence" value="ECO:0007669"/>
    <property type="project" value="UniProtKB-SubCell"/>
</dbReference>
<dbReference type="Proteomes" id="UP000008206">
    <property type="component" value="Chromosome"/>
</dbReference>
<evidence type="ECO:0000256" key="7">
    <source>
        <dbReference type="ARBA" id="ARBA00022695"/>
    </source>
</evidence>
<dbReference type="eggNOG" id="COG0009">
    <property type="taxonomic scope" value="Bacteria"/>
</dbReference>